<dbReference type="FunFam" id="1.10.3450.30:FF:000001">
    <property type="entry name" value="KICSTOR complex protein C12orf66 homolog"/>
    <property type="match status" value="1"/>
</dbReference>
<keyword evidence="2" id="KW-0472">Membrane</keyword>
<dbReference type="GeneID" id="592782"/>
<dbReference type="CTD" id="121429794"/>
<dbReference type="OrthoDB" id="18134at2759"/>
<name>A0A7M7NL86_STRPU</name>
<dbReference type="GO" id="GO:0034198">
    <property type="term" value="P:cellular response to amino acid starvation"/>
    <property type="evidence" value="ECO:0000318"/>
    <property type="project" value="GO_Central"/>
</dbReference>
<dbReference type="Gene3D" id="1.10.3450.30">
    <property type="match status" value="1"/>
</dbReference>
<dbReference type="Proteomes" id="UP000007110">
    <property type="component" value="Unassembled WGS sequence"/>
</dbReference>
<dbReference type="AlphaFoldDB" id="A0A7M7NL86"/>
<reference evidence="6" key="2">
    <citation type="submission" date="2021-01" db="UniProtKB">
        <authorList>
            <consortium name="EnsemblMetazoa"/>
        </authorList>
    </citation>
    <scope>IDENTIFICATION</scope>
</reference>
<dbReference type="FunCoup" id="A0A7M7NL86">
    <property type="interactions" value="143"/>
</dbReference>
<evidence type="ECO:0000256" key="4">
    <source>
        <dbReference type="ARBA" id="ARBA00060863"/>
    </source>
</evidence>
<dbReference type="GO" id="GO:0061462">
    <property type="term" value="P:protein localization to lysosome"/>
    <property type="evidence" value="ECO:0000318"/>
    <property type="project" value="GO_Central"/>
</dbReference>
<proteinExistence type="inferred from homology"/>
<evidence type="ECO:0000256" key="5">
    <source>
        <dbReference type="ARBA" id="ARBA00072667"/>
    </source>
</evidence>
<dbReference type="SUPFAM" id="SSF158548">
    <property type="entry name" value="FLJ32549 domain-like"/>
    <property type="match status" value="1"/>
</dbReference>
<evidence type="ECO:0000256" key="2">
    <source>
        <dbReference type="ARBA" id="ARBA00023136"/>
    </source>
</evidence>
<evidence type="ECO:0000256" key="3">
    <source>
        <dbReference type="ARBA" id="ARBA00023228"/>
    </source>
</evidence>
<evidence type="ECO:0000256" key="1">
    <source>
        <dbReference type="ARBA" id="ARBA00004656"/>
    </source>
</evidence>
<evidence type="ECO:0000313" key="7">
    <source>
        <dbReference type="Proteomes" id="UP000007110"/>
    </source>
</evidence>
<dbReference type="PANTHER" id="PTHR31581">
    <property type="entry name" value="KICSTOR COMPLEX PROTEIN C12ORF66"/>
    <property type="match status" value="1"/>
</dbReference>
<dbReference type="InterPro" id="IPR018544">
    <property type="entry name" value="KICS_2"/>
</dbReference>
<dbReference type="GO" id="GO:1904262">
    <property type="term" value="P:negative regulation of TORC1 signaling"/>
    <property type="evidence" value="ECO:0000318"/>
    <property type="project" value="GO_Central"/>
</dbReference>
<keyword evidence="7" id="KW-1185">Reference proteome</keyword>
<dbReference type="GO" id="GO:0042149">
    <property type="term" value="P:cellular response to glucose starvation"/>
    <property type="evidence" value="ECO:0000318"/>
    <property type="project" value="GO_Central"/>
</dbReference>
<accession>A0A7M7NL86</accession>
<keyword evidence="3" id="KW-0458">Lysosome</keyword>
<dbReference type="RefSeq" id="XP_030838178.1">
    <property type="nucleotide sequence ID" value="XM_030982318.1"/>
</dbReference>
<dbReference type="Pfam" id="PF09404">
    <property type="entry name" value="C12orf66_like"/>
    <property type="match status" value="1"/>
</dbReference>
<dbReference type="OMA" id="YAVIMRA"/>
<dbReference type="InParanoid" id="A0A7M7NL86"/>
<dbReference type="PANTHER" id="PTHR31581:SF1">
    <property type="entry name" value="KICSTOR SUBUNIT 2"/>
    <property type="match status" value="1"/>
</dbReference>
<evidence type="ECO:0000313" key="6">
    <source>
        <dbReference type="EnsemblMetazoa" id="XP_030838178"/>
    </source>
</evidence>
<comment type="subcellular location">
    <subcellularLocation>
        <location evidence="1">Lysosome membrane</location>
    </subcellularLocation>
</comment>
<reference evidence="7" key="1">
    <citation type="submission" date="2015-02" db="EMBL/GenBank/DDBJ databases">
        <title>Genome sequencing for Strongylocentrotus purpuratus.</title>
        <authorList>
            <person name="Murali S."/>
            <person name="Liu Y."/>
            <person name="Vee V."/>
            <person name="English A."/>
            <person name="Wang M."/>
            <person name="Skinner E."/>
            <person name="Han Y."/>
            <person name="Muzny D.M."/>
            <person name="Worley K.C."/>
            <person name="Gibbs R.A."/>
        </authorList>
    </citation>
    <scope>NUCLEOTIDE SEQUENCE</scope>
</reference>
<comment type="similarity">
    <text evidence="4">Belongs to the KICS2 family.</text>
</comment>
<dbReference type="GO" id="GO:0005765">
    <property type="term" value="C:lysosomal membrane"/>
    <property type="evidence" value="ECO:0007669"/>
    <property type="project" value="UniProtKB-SubCell"/>
</dbReference>
<dbReference type="KEGG" id="spu:592782"/>
<organism evidence="6 7">
    <name type="scientific">Strongylocentrotus purpuratus</name>
    <name type="common">Purple sea urchin</name>
    <dbReference type="NCBI Taxonomy" id="7668"/>
    <lineage>
        <taxon>Eukaryota</taxon>
        <taxon>Metazoa</taxon>
        <taxon>Echinodermata</taxon>
        <taxon>Eleutherozoa</taxon>
        <taxon>Echinozoa</taxon>
        <taxon>Echinoidea</taxon>
        <taxon>Euechinoidea</taxon>
        <taxon>Echinacea</taxon>
        <taxon>Camarodonta</taxon>
        <taxon>Echinidea</taxon>
        <taxon>Strongylocentrotidae</taxon>
        <taxon>Strongylocentrotus</taxon>
    </lineage>
</organism>
<dbReference type="InterPro" id="IPR038060">
    <property type="entry name" value="C12orf66-like_central_sf"/>
</dbReference>
<dbReference type="GO" id="GO:0140007">
    <property type="term" value="C:KICSTOR complex"/>
    <property type="evidence" value="ECO:0000318"/>
    <property type="project" value="GO_Central"/>
</dbReference>
<sequence>MSSSSSSAKPESSPDHEEIFLENYFETLSHLAFDKAKEQLEKEKEASRTSSSTSGGGSWTTLLNSLAFLNAAEKSYTSLTFLELKWFARKESTRKGLYTVAMGELRRIEAKCLDVGSFEGQGSLSSRDRLLAHLCEQLSHFIEARQDLMNIYERLCTLGIQKNEVDFGELKIAVEDIKERTSKRFHHPVLVPIRNGFSVELELLLTLMQTECNMSSWRFLPALLCLQDSHAKLDAWGAAFKAKDPKKKLYALVQVKNSGIPPLFIWLVKMQGAQISKFSLYFHSTLSKQAPPGEMKTHLSNLPIDYYNKIVTFQRKTDAYNISLVLNTQASGINFQGLGYHFPSALTEPPTGMDSYPAIFSYPNERPTNLWPNIVMLIMTKHEAAPLDSITYECDKISKLPQLMTYFIGHVDRRMNLVVLFESKKSERDSTTNSFIQEMCSLLRGSRLLASLRPGTKS</sequence>
<dbReference type="EnsemblMetazoa" id="XM_030982318">
    <property type="protein sequence ID" value="XP_030838178"/>
    <property type="gene ID" value="LOC592782"/>
</dbReference>
<dbReference type="SUPFAM" id="SSF160651">
    <property type="entry name" value="FLJ32549 C-terminal domain-like"/>
    <property type="match status" value="1"/>
</dbReference>
<protein>
    <recommendedName>
        <fullName evidence="5">KICSTOR subunit 2</fullName>
    </recommendedName>
</protein>